<dbReference type="AlphaFoldDB" id="A0A317XD29"/>
<evidence type="ECO:0000313" key="2">
    <source>
        <dbReference type="Proteomes" id="UP000246702"/>
    </source>
</evidence>
<proteinExistence type="predicted"/>
<organism evidence="1 2">
    <name type="scientific">Aspergillus sclerotioniger CBS 115572</name>
    <dbReference type="NCBI Taxonomy" id="1450535"/>
    <lineage>
        <taxon>Eukaryota</taxon>
        <taxon>Fungi</taxon>
        <taxon>Dikarya</taxon>
        <taxon>Ascomycota</taxon>
        <taxon>Pezizomycotina</taxon>
        <taxon>Eurotiomycetes</taxon>
        <taxon>Eurotiomycetidae</taxon>
        <taxon>Eurotiales</taxon>
        <taxon>Aspergillaceae</taxon>
        <taxon>Aspergillus</taxon>
        <taxon>Aspergillus subgen. Circumdati</taxon>
    </lineage>
</organism>
<gene>
    <name evidence="1" type="ORF">BO94DRAFT_530748</name>
</gene>
<dbReference type="Proteomes" id="UP000246702">
    <property type="component" value="Unassembled WGS sequence"/>
</dbReference>
<reference evidence="1 2" key="1">
    <citation type="submission" date="2016-12" db="EMBL/GenBank/DDBJ databases">
        <title>The genomes of Aspergillus section Nigri reveals drivers in fungal speciation.</title>
        <authorList>
            <consortium name="DOE Joint Genome Institute"/>
            <person name="Vesth T.C."/>
            <person name="Nybo J."/>
            <person name="Theobald S."/>
            <person name="Brandl J."/>
            <person name="Frisvad J.C."/>
            <person name="Nielsen K.F."/>
            <person name="Lyhne E.K."/>
            <person name="Kogle M.E."/>
            <person name="Kuo A."/>
            <person name="Riley R."/>
            <person name="Clum A."/>
            <person name="Nolan M."/>
            <person name="Lipzen A."/>
            <person name="Salamov A."/>
            <person name="Henrissat B."/>
            <person name="Wiebenga A."/>
            <person name="De Vries R.P."/>
            <person name="Grigoriev I.V."/>
            <person name="Mortensen U.H."/>
            <person name="Andersen M.R."/>
            <person name="Baker S.E."/>
        </authorList>
    </citation>
    <scope>NUCLEOTIDE SEQUENCE [LARGE SCALE GENOMIC DNA]</scope>
    <source>
        <strain evidence="1 2">CBS 115572</strain>
    </source>
</reference>
<dbReference type="EMBL" id="MSFK01000002">
    <property type="protein sequence ID" value="PWY96041.1"/>
    <property type="molecule type" value="Genomic_DNA"/>
</dbReference>
<keyword evidence="2" id="KW-1185">Reference proteome</keyword>
<name>A0A317XD29_9EURO</name>
<comment type="caution">
    <text evidence="1">The sequence shown here is derived from an EMBL/GenBank/DDBJ whole genome shotgun (WGS) entry which is preliminary data.</text>
</comment>
<evidence type="ECO:0000313" key="1">
    <source>
        <dbReference type="EMBL" id="PWY96041.1"/>
    </source>
</evidence>
<sequence>MVNKAYPSNFKDKTAYPIQINDFDSYASVLLEDHPIRSYPTQPYTLADKVV</sequence>
<dbReference type="GeneID" id="37112881"/>
<accession>A0A317XD29</accession>
<dbReference type="OrthoDB" id="4499526at2759"/>
<protein>
    <submittedName>
        <fullName evidence="1">Uncharacterized protein</fullName>
    </submittedName>
</protein>
<dbReference type="RefSeq" id="XP_025472802.1">
    <property type="nucleotide sequence ID" value="XM_025610738.1"/>
</dbReference>